<dbReference type="Pfam" id="PF00023">
    <property type="entry name" value="Ank"/>
    <property type="match status" value="1"/>
</dbReference>
<dbReference type="PANTHER" id="PTHR24134:SF9">
    <property type="entry name" value="ANKYRIN REPEAT AND SOCS BOX PROTEIN 8"/>
    <property type="match status" value="1"/>
</dbReference>
<proteinExistence type="predicted"/>
<dbReference type="SUPFAM" id="SSF48403">
    <property type="entry name" value="Ankyrin repeat"/>
    <property type="match status" value="1"/>
</dbReference>
<comment type="caution">
    <text evidence="3">The sequence shown here is derived from an EMBL/GenBank/DDBJ whole genome shotgun (WGS) entry which is preliminary data.</text>
</comment>
<protein>
    <submittedName>
        <fullName evidence="3">Putative ankyrin repeat protein</fullName>
    </submittedName>
</protein>
<keyword evidence="1" id="KW-0677">Repeat</keyword>
<reference evidence="3 4" key="1">
    <citation type="journal article" date="2016" name="Mol. Biol. Evol.">
        <title>Genome-Wide Survey of Gut Fungi (Harpellales) Reveals the First Horizontally Transferred Ubiquitin Gene from a Mosquito Host.</title>
        <authorList>
            <person name="Wang Y."/>
            <person name="White M.M."/>
            <person name="Kvist S."/>
            <person name="Moncalvo J.M."/>
        </authorList>
    </citation>
    <scope>NUCLEOTIDE SEQUENCE [LARGE SCALE GENOMIC DNA]</scope>
    <source>
        <strain evidence="3 4">ALG-7-W6</strain>
    </source>
</reference>
<dbReference type="InterPro" id="IPR002110">
    <property type="entry name" value="Ankyrin_rpt"/>
</dbReference>
<dbReference type="AlphaFoldDB" id="A0A1R0GWZ5"/>
<evidence type="ECO:0000313" key="4">
    <source>
        <dbReference type="Proteomes" id="UP000187455"/>
    </source>
</evidence>
<gene>
    <name evidence="3" type="ORF">AYI68_g4472</name>
</gene>
<accession>A0A1R0GWZ5</accession>
<dbReference type="OrthoDB" id="4772757at2759"/>
<name>A0A1R0GWZ5_9FUNG</name>
<dbReference type="STRING" id="133383.A0A1R0GWZ5"/>
<dbReference type="SMART" id="SM00248">
    <property type="entry name" value="ANK"/>
    <property type="match status" value="4"/>
</dbReference>
<evidence type="ECO:0000313" key="3">
    <source>
        <dbReference type="EMBL" id="OLY81420.1"/>
    </source>
</evidence>
<dbReference type="InterPro" id="IPR036770">
    <property type="entry name" value="Ankyrin_rpt-contain_sf"/>
</dbReference>
<dbReference type="EMBL" id="LSSL01002469">
    <property type="protein sequence ID" value="OLY81420.1"/>
    <property type="molecule type" value="Genomic_DNA"/>
</dbReference>
<evidence type="ECO:0000256" key="1">
    <source>
        <dbReference type="ARBA" id="ARBA00022737"/>
    </source>
</evidence>
<dbReference type="PANTHER" id="PTHR24134">
    <property type="entry name" value="ANKYRIN REPEAT-CONTAINING PROTEIN DDB_G0279043"/>
    <property type="match status" value="1"/>
</dbReference>
<dbReference type="Gene3D" id="1.25.40.20">
    <property type="entry name" value="Ankyrin repeat-containing domain"/>
    <property type="match status" value="2"/>
</dbReference>
<keyword evidence="2" id="KW-0040">ANK repeat</keyword>
<evidence type="ECO:0000256" key="2">
    <source>
        <dbReference type="ARBA" id="ARBA00023043"/>
    </source>
</evidence>
<sequence>MKSLPICRSKSNLEISKCSFESFPFEILERIFIYAQNPNLSFISPNFYVASKSAHVRAHYLALGFLPDQIFDSRIGIFRRYPRLLSTNFSKQQLIIIKLLDLGANPVVCEQHLFNLSCSKGWLKVISKLLLSYKITKDKAFGVDWSKIISFFSQTSDFSDQLSYQRYYQDRLEDHNIEFRSFSVSTALNFGDLVNVALKQVIVKFLKYNNLVKPLIDINSSDGIALVQAIGSKDVESVKSLLDASKIDIYFLMRLDSTVVSAISDYIDKISAIPSYSTQSSSLNFYHSVEENAKSDEISSLIGNNSQLYSLLKHRLLNLVNSDLLVAVNIHSQLDINCSNGYPLTLAAELNLPEIVSLLLKNKADPKIDNSIALRSSVLRGDINYDITKQLVDAGADIHCNAESCLLSACYRGDFNPTCMETCAKSDNCFNRNGSVYGGVQNLYQTRYSKIDISMNNRRRSPYQNGHQSASGYYSGHTHLKTIKLLLDSGADYTAKNNLSLVYAVTKGHYFTLQMLLQRGPDLTVPSNDPEVKCSEALLTLAKKSGRQDIVQLIMEYVQRQ</sequence>
<dbReference type="Proteomes" id="UP000187455">
    <property type="component" value="Unassembled WGS sequence"/>
</dbReference>
<organism evidence="3 4">
    <name type="scientific">Smittium mucronatum</name>
    <dbReference type="NCBI Taxonomy" id="133383"/>
    <lineage>
        <taxon>Eukaryota</taxon>
        <taxon>Fungi</taxon>
        <taxon>Fungi incertae sedis</taxon>
        <taxon>Zoopagomycota</taxon>
        <taxon>Kickxellomycotina</taxon>
        <taxon>Harpellomycetes</taxon>
        <taxon>Harpellales</taxon>
        <taxon>Legeriomycetaceae</taxon>
        <taxon>Smittium</taxon>
    </lineage>
</organism>
<keyword evidence="4" id="KW-1185">Reference proteome</keyword>